<comment type="similarity">
    <text evidence="9 10">Belongs to the TonB-dependent receptor family.</text>
</comment>
<keyword evidence="7 9" id="KW-0472">Membrane</keyword>
<dbReference type="Pfam" id="PF07715">
    <property type="entry name" value="Plug"/>
    <property type="match status" value="1"/>
</dbReference>
<dbReference type="InterPro" id="IPR036942">
    <property type="entry name" value="Beta-barrel_TonB_sf"/>
</dbReference>
<dbReference type="SUPFAM" id="SSF56935">
    <property type="entry name" value="Porins"/>
    <property type="match status" value="1"/>
</dbReference>
<dbReference type="InterPro" id="IPR023997">
    <property type="entry name" value="TonB-dep_OMP_SusC/RagA_CS"/>
</dbReference>
<dbReference type="InterPro" id="IPR008969">
    <property type="entry name" value="CarboxyPept-like_regulatory"/>
</dbReference>
<keyword evidence="3 9" id="KW-1134">Transmembrane beta strand</keyword>
<dbReference type="SUPFAM" id="SSF49464">
    <property type="entry name" value="Carboxypeptidase regulatory domain-like"/>
    <property type="match status" value="1"/>
</dbReference>
<dbReference type="InterPro" id="IPR012910">
    <property type="entry name" value="Plug_dom"/>
</dbReference>
<evidence type="ECO:0000256" key="10">
    <source>
        <dbReference type="RuleBase" id="RU003357"/>
    </source>
</evidence>
<evidence type="ECO:0000313" key="14">
    <source>
        <dbReference type="Proteomes" id="UP000606600"/>
    </source>
</evidence>
<dbReference type="InterPro" id="IPR037066">
    <property type="entry name" value="Plug_dom_sf"/>
</dbReference>
<dbReference type="InterPro" id="IPR000531">
    <property type="entry name" value="Beta-barrel_TonB"/>
</dbReference>
<name>A0ABR7X024_9SPHI</name>
<keyword evidence="13" id="KW-0675">Receptor</keyword>
<dbReference type="InterPro" id="IPR010917">
    <property type="entry name" value="TonB_rcpt_CS"/>
</dbReference>
<dbReference type="InterPro" id="IPR023996">
    <property type="entry name" value="TonB-dep_OMP_SusC/RagA"/>
</dbReference>
<dbReference type="Pfam" id="PF00593">
    <property type="entry name" value="TonB_dep_Rec_b-barrel"/>
    <property type="match status" value="1"/>
</dbReference>
<sequence>MVSSLVVTAQTKHTGRIIGSDDKLPVVGATVRVKGTTTGTQTDVNGQFTLSVSAGNVLVISYLGYTTQEVTVGSSDNISVTLQVSNNTLNEVVVTGYTSQRKKDISGAVATVDVAQAIKVPASSSDQLLQGQASGVTVVTQGSPGAGAQILVRGISNFANSSPLIIIDGVQGGDLGNVNPNDIESISVLKDAGAAAIYGIAGGNGVVIVTTKKGKQGKSTITYDGYYGTQRPLGGNPFNVLNAQDYLTLVKKVDPKNSLFLADGGVAAFGAQGPGVKGNFAAGDAAVDPTKYRFDTFNPNNDYLIQKYDNGQGTDWFHAVFKPASMQQHTVSAQGANDKNAYYFSAGYLNQQGTLIETYFKRATARINTTFNIKDHFRVGENASLFYTLSPTGQGNIPGGNQGEGNSISEVYRIEPQIPIYDISGKQYGGTWAGPTSLGNAVNPVATQDRQKYNTNKTWNLQGTVFAEADFLKHFTARTAFSGTINNFSNYSINYRPYDSGEGHGGTESFSENAGYYNNYNWSNTLVYSQIFGKHSINFLAGYEQREQFGRGVGGNVTSLPSLDPAFVTLSGGTGALTAFSYNAQPITHQSFFGKLDYVYNDKYILSATIRRDGSSVFAKGQNVGYFPSASLAWRVTQEDFAKGISWLNSLKIRASYGVAGYDRNVMDQAASNAFSLYRLDKGSSFYDIGGTSNSIQQGFFNATIGNLATTWERDYIANVGFDATLFNKLDMSIEYYQKRSTKLLFNPALPATTGGARQPFVNTGEVRNKGLDASFNYRDKIGSNLGITVGLQFTTYKNEIYDVPSPFTVVGSRIGDISRQATGHPIGSFYGYDVIGYFSSAADVSASPTQADAAPGRFKYRDVNGDKKITADDRTYFGNPNPDFTYGLNLGLSYKNWDLSTNLYGSQGNDNFNYVKYWTNFYSSLTGNKSNDLLFNSWTPTNLNPKTPIAEAASTFSTAGVVNSYYLENGSFLKMRQVQLGYTFKTGVKQIGADKLNVYLQVVNPFTITKYTGLDPELQAVTGNSNGVDFGNYPSSERKFIIGVRATF</sequence>
<keyword evidence="2 9" id="KW-0813">Transport</keyword>
<keyword evidence="4 9" id="KW-0812">Transmembrane</keyword>
<evidence type="ECO:0000256" key="2">
    <source>
        <dbReference type="ARBA" id="ARBA00022448"/>
    </source>
</evidence>
<evidence type="ECO:0000313" key="13">
    <source>
        <dbReference type="EMBL" id="MBD1367054.1"/>
    </source>
</evidence>
<dbReference type="Pfam" id="PF13715">
    <property type="entry name" value="CarbopepD_reg_2"/>
    <property type="match status" value="1"/>
</dbReference>
<keyword evidence="8 9" id="KW-0998">Cell outer membrane</keyword>
<dbReference type="NCBIfam" id="TIGR04057">
    <property type="entry name" value="SusC_RagA_signa"/>
    <property type="match status" value="1"/>
</dbReference>
<dbReference type="Gene3D" id="2.60.40.1120">
    <property type="entry name" value="Carboxypeptidase-like, regulatory domain"/>
    <property type="match status" value="1"/>
</dbReference>
<evidence type="ECO:0000256" key="4">
    <source>
        <dbReference type="ARBA" id="ARBA00022692"/>
    </source>
</evidence>
<dbReference type="NCBIfam" id="TIGR04056">
    <property type="entry name" value="OMP_RagA_SusC"/>
    <property type="match status" value="1"/>
</dbReference>
<evidence type="ECO:0000256" key="5">
    <source>
        <dbReference type="ARBA" id="ARBA00022729"/>
    </source>
</evidence>
<evidence type="ECO:0000256" key="1">
    <source>
        <dbReference type="ARBA" id="ARBA00004571"/>
    </source>
</evidence>
<evidence type="ECO:0000256" key="6">
    <source>
        <dbReference type="ARBA" id="ARBA00023077"/>
    </source>
</evidence>
<keyword evidence="6 10" id="KW-0798">TonB box</keyword>
<dbReference type="Gene3D" id="2.40.170.20">
    <property type="entry name" value="TonB-dependent receptor, beta-barrel domain"/>
    <property type="match status" value="1"/>
</dbReference>
<reference evidence="13 14" key="1">
    <citation type="submission" date="2020-09" db="EMBL/GenBank/DDBJ databases">
        <title>Novel species of Mucilaginibacter isolated from a glacier on the Tibetan Plateau.</title>
        <authorList>
            <person name="Liu Q."/>
            <person name="Xin Y.-H."/>
        </authorList>
    </citation>
    <scope>NUCLEOTIDE SEQUENCE [LARGE SCALE GENOMIC DNA]</scope>
    <source>
        <strain evidence="13 14">ZT4R22</strain>
    </source>
</reference>
<accession>A0ABR7X024</accession>
<dbReference type="EMBL" id="JACWMY010000016">
    <property type="protein sequence ID" value="MBD1367054.1"/>
    <property type="molecule type" value="Genomic_DNA"/>
</dbReference>
<evidence type="ECO:0000259" key="12">
    <source>
        <dbReference type="Pfam" id="PF07715"/>
    </source>
</evidence>
<evidence type="ECO:0000256" key="9">
    <source>
        <dbReference type="PROSITE-ProRule" id="PRU01360"/>
    </source>
</evidence>
<proteinExistence type="inferred from homology"/>
<evidence type="ECO:0000256" key="3">
    <source>
        <dbReference type="ARBA" id="ARBA00022452"/>
    </source>
</evidence>
<protein>
    <submittedName>
        <fullName evidence="13">TonB-dependent receptor</fullName>
    </submittedName>
</protein>
<evidence type="ECO:0000256" key="7">
    <source>
        <dbReference type="ARBA" id="ARBA00023136"/>
    </source>
</evidence>
<dbReference type="Proteomes" id="UP000606600">
    <property type="component" value="Unassembled WGS sequence"/>
</dbReference>
<dbReference type="Gene3D" id="2.170.130.10">
    <property type="entry name" value="TonB-dependent receptor, plug domain"/>
    <property type="match status" value="1"/>
</dbReference>
<evidence type="ECO:0000256" key="8">
    <source>
        <dbReference type="ARBA" id="ARBA00023237"/>
    </source>
</evidence>
<dbReference type="PROSITE" id="PS52016">
    <property type="entry name" value="TONB_DEPENDENT_REC_3"/>
    <property type="match status" value="1"/>
</dbReference>
<comment type="subcellular location">
    <subcellularLocation>
        <location evidence="1 9">Cell outer membrane</location>
        <topology evidence="1 9">Multi-pass membrane protein</topology>
    </subcellularLocation>
</comment>
<keyword evidence="5" id="KW-0732">Signal</keyword>
<feature type="domain" description="TonB-dependent receptor plug" evidence="12">
    <location>
        <begin position="102"/>
        <end position="206"/>
    </location>
</feature>
<organism evidence="13 14">
    <name type="scientific">Mucilaginibacter pankratovii</name>
    <dbReference type="NCBI Taxonomy" id="2772110"/>
    <lineage>
        <taxon>Bacteria</taxon>
        <taxon>Pseudomonadati</taxon>
        <taxon>Bacteroidota</taxon>
        <taxon>Sphingobacteriia</taxon>
        <taxon>Sphingobacteriales</taxon>
        <taxon>Sphingobacteriaceae</taxon>
        <taxon>Mucilaginibacter</taxon>
    </lineage>
</organism>
<dbReference type="InterPro" id="IPR039426">
    <property type="entry name" value="TonB-dep_rcpt-like"/>
</dbReference>
<feature type="domain" description="TonB-dependent receptor-like beta-barrel" evidence="11">
    <location>
        <begin position="430"/>
        <end position="904"/>
    </location>
</feature>
<dbReference type="PROSITE" id="PS01156">
    <property type="entry name" value="TONB_DEPENDENT_REC_2"/>
    <property type="match status" value="1"/>
</dbReference>
<gene>
    <name evidence="13" type="ORF">IDJ77_24800</name>
</gene>
<keyword evidence="14" id="KW-1185">Reference proteome</keyword>
<comment type="caution">
    <text evidence="13">The sequence shown here is derived from an EMBL/GenBank/DDBJ whole genome shotgun (WGS) entry which is preliminary data.</text>
</comment>
<evidence type="ECO:0000259" key="11">
    <source>
        <dbReference type="Pfam" id="PF00593"/>
    </source>
</evidence>